<evidence type="ECO:0000313" key="7">
    <source>
        <dbReference type="Proteomes" id="UP001141327"/>
    </source>
</evidence>
<evidence type="ECO:0000256" key="1">
    <source>
        <dbReference type="ARBA" id="ARBA00022723"/>
    </source>
</evidence>
<gene>
    <name evidence="6" type="ORF">PAPYR_645</name>
</gene>
<feature type="region of interest" description="Disordered" evidence="4">
    <location>
        <begin position="321"/>
        <end position="393"/>
    </location>
</feature>
<feature type="compositionally biased region" description="Pro residues" evidence="4">
    <location>
        <begin position="428"/>
        <end position="442"/>
    </location>
</feature>
<sequence length="635" mass="67140">MKAAVDNPPRVPAVSYEAALLARQRFHQLAGLDDPDSELAVSRIAIPVRGLHCTHTQCFDYQSWLRCPALQRKGKCPICLNPLGTLVRDVFFEALLRSTPLDSDDEIEYSSSVLTSSTPPHPPPANATNPAPTPLAAVAASPGPDVVVLDDDEPPPAAARPHPHSGRHSPRTAVAAHSQGWIRNRPPPCLAPAAPTGQSHFARRAMALSMSPDQPIPHVVTIDLDLDEEQAPEEEAGEEDDSSDASAALEEAQDKAEESPTPAMPLPPQAASTAPPAEAPADAPPAPGRPTLGLLVDLTSFPGCEPQDRSTLAAAAVLPFARPKAAGPPPPPGTEVIDLTSEGDSEEDAAAAKSGDATGTDSDSRSTSADDDESRHHHWRRTSGWWDDRPGGWSEYDPFSAGAALDRAQWWSDHMPAYWAPPSDDEPSLPPPPPPPPPPPMPHAAAMRSARLTSADLHSLLRVEAHQQQQRRLSAGRGPHLHLIDPALPQIRPRPASGLSSVSPGNPLTLPQELRAPSGPVAPTPGSVASTLAQQRAELARRMQITQTRRTLARQQQQQQGSGGRPTTHVRAGAAGETTTFAARQAMERLRATAPGAPGRGMTWGGSGIRLYLAGAGRPVTAPGSQGLTPPDELR</sequence>
<feature type="region of interest" description="Disordered" evidence="4">
    <location>
        <begin position="230"/>
        <end position="307"/>
    </location>
</feature>
<feature type="region of interest" description="Disordered" evidence="4">
    <location>
        <begin position="490"/>
        <end position="530"/>
    </location>
</feature>
<feature type="region of interest" description="Disordered" evidence="4">
    <location>
        <begin position="108"/>
        <end position="197"/>
    </location>
</feature>
<name>A0ABQ8UXZ7_9EUKA</name>
<feature type="compositionally biased region" description="Low complexity" evidence="4">
    <location>
        <begin position="269"/>
        <end position="281"/>
    </location>
</feature>
<comment type="caution">
    <text evidence="6">The sequence shown here is derived from an EMBL/GenBank/DDBJ whole genome shotgun (WGS) entry which is preliminary data.</text>
</comment>
<feature type="compositionally biased region" description="Low complexity" evidence="4">
    <location>
        <begin position="547"/>
        <end position="560"/>
    </location>
</feature>
<dbReference type="Pfam" id="PF02891">
    <property type="entry name" value="zf-MIZ"/>
    <property type="match status" value="1"/>
</dbReference>
<feature type="domain" description="SP-RING-type" evidence="5">
    <location>
        <begin position="39"/>
        <end position="81"/>
    </location>
</feature>
<feature type="compositionally biased region" description="Acidic residues" evidence="4">
    <location>
        <begin position="230"/>
        <end position="243"/>
    </location>
</feature>
<accession>A0ABQ8UXZ7</accession>
<evidence type="ECO:0000313" key="6">
    <source>
        <dbReference type="EMBL" id="KAJ4462647.1"/>
    </source>
</evidence>
<feature type="compositionally biased region" description="Low complexity" evidence="4">
    <location>
        <begin position="351"/>
        <end position="367"/>
    </location>
</feature>
<evidence type="ECO:0000256" key="4">
    <source>
        <dbReference type="SAM" id="MobiDB-lite"/>
    </source>
</evidence>
<keyword evidence="1" id="KW-0479">Metal-binding</keyword>
<evidence type="ECO:0000256" key="3">
    <source>
        <dbReference type="ARBA" id="ARBA00022833"/>
    </source>
</evidence>
<feature type="region of interest" description="Disordered" evidence="4">
    <location>
        <begin position="547"/>
        <end position="572"/>
    </location>
</feature>
<dbReference type="InterPro" id="IPR013083">
    <property type="entry name" value="Znf_RING/FYVE/PHD"/>
</dbReference>
<feature type="region of interest" description="Disordered" evidence="4">
    <location>
        <begin position="415"/>
        <end position="448"/>
    </location>
</feature>
<dbReference type="Proteomes" id="UP001141327">
    <property type="component" value="Unassembled WGS sequence"/>
</dbReference>
<feature type="compositionally biased region" description="Basic residues" evidence="4">
    <location>
        <begin position="161"/>
        <end position="170"/>
    </location>
</feature>
<dbReference type="PANTHER" id="PTHR10782">
    <property type="entry name" value="ZINC FINGER MIZ DOMAIN-CONTAINING PROTEIN"/>
    <property type="match status" value="1"/>
</dbReference>
<keyword evidence="2" id="KW-0863">Zinc-finger</keyword>
<dbReference type="InterPro" id="IPR004181">
    <property type="entry name" value="Znf_MIZ"/>
</dbReference>
<feature type="compositionally biased region" description="Low complexity" evidence="4">
    <location>
        <begin position="126"/>
        <end position="147"/>
    </location>
</feature>
<evidence type="ECO:0000259" key="5">
    <source>
        <dbReference type="Pfam" id="PF02891"/>
    </source>
</evidence>
<dbReference type="PANTHER" id="PTHR10782:SF4">
    <property type="entry name" value="TONALLI, ISOFORM E"/>
    <property type="match status" value="1"/>
</dbReference>
<dbReference type="EMBL" id="JAPMOS010000002">
    <property type="protein sequence ID" value="KAJ4462647.1"/>
    <property type="molecule type" value="Genomic_DNA"/>
</dbReference>
<protein>
    <recommendedName>
        <fullName evidence="5">SP-RING-type domain-containing protein</fullName>
    </recommendedName>
</protein>
<reference evidence="6" key="1">
    <citation type="journal article" date="2022" name="bioRxiv">
        <title>Genomics of Preaxostyla Flagellates Illuminates Evolutionary Transitions and the Path Towards Mitochondrial Loss.</title>
        <authorList>
            <person name="Novak L.V.F."/>
            <person name="Treitli S.C."/>
            <person name="Pyrih J."/>
            <person name="Halakuc P."/>
            <person name="Pipaliya S.V."/>
            <person name="Vacek V."/>
            <person name="Brzon O."/>
            <person name="Soukal P."/>
            <person name="Eme L."/>
            <person name="Dacks J.B."/>
            <person name="Karnkowska A."/>
            <person name="Elias M."/>
            <person name="Hampl V."/>
        </authorList>
    </citation>
    <scope>NUCLEOTIDE SEQUENCE</scope>
    <source>
        <strain evidence="6">RCP-MX</strain>
    </source>
</reference>
<organism evidence="6 7">
    <name type="scientific">Paratrimastix pyriformis</name>
    <dbReference type="NCBI Taxonomy" id="342808"/>
    <lineage>
        <taxon>Eukaryota</taxon>
        <taxon>Metamonada</taxon>
        <taxon>Preaxostyla</taxon>
        <taxon>Paratrimastigidae</taxon>
        <taxon>Paratrimastix</taxon>
    </lineage>
</organism>
<keyword evidence="7" id="KW-1185">Reference proteome</keyword>
<dbReference type="Gene3D" id="3.30.40.10">
    <property type="entry name" value="Zinc/RING finger domain, C3HC4 (zinc finger)"/>
    <property type="match status" value="1"/>
</dbReference>
<proteinExistence type="predicted"/>
<keyword evidence="3" id="KW-0862">Zinc</keyword>
<evidence type="ECO:0000256" key="2">
    <source>
        <dbReference type="ARBA" id="ARBA00022771"/>
    </source>
</evidence>